<evidence type="ECO:0000313" key="1">
    <source>
        <dbReference type="EMBL" id="NER12172.1"/>
    </source>
</evidence>
<evidence type="ECO:0000313" key="2">
    <source>
        <dbReference type="Proteomes" id="UP000468581"/>
    </source>
</evidence>
<dbReference type="Proteomes" id="UP000468581">
    <property type="component" value="Unassembled WGS sequence"/>
</dbReference>
<comment type="caution">
    <text evidence="1">The sequence shown here is derived from an EMBL/GenBank/DDBJ whole genome shotgun (WGS) entry which is preliminary data.</text>
</comment>
<proteinExistence type="predicted"/>
<gene>
    <name evidence="1" type="ORF">GWK08_01845</name>
</gene>
<name>A0A6P0UHS1_9FLAO</name>
<reference evidence="1 2" key="1">
    <citation type="submission" date="2020-01" db="EMBL/GenBank/DDBJ databases">
        <title>Leptobacterium flavescens.</title>
        <authorList>
            <person name="Wang G."/>
        </authorList>
    </citation>
    <scope>NUCLEOTIDE SEQUENCE [LARGE SCALE GENOMIC DNA]</scope>
    <source>
        <strain evidence="1 2">KCTC 22160</strain>
    </source>
</reference>
<dbReference type="Gene3D" id="3.40.50.12580">
    <property type="match status" value="1"/>
</dbReference>
<dbReference type="RefSeq" id="WP_163605204.1">
    <property type="nucleotide sequence ID" value="NZ_JAABOO010000001.1"/>
</dbReference>
<dbReference type="InterPro" id="IPR043148">
    <property type="entry name" value="TagF_C"/>
</dbReference>
<evidence type="ECO:0008006" key="3">
    <source>
        <dbReference type="Google" id="ProtNLM"/>
    </source>
</evidence>
<dbReference type="AlphaFoldDB" id="A0A6P0UHS1"/>
<organism evidence="1 2">
    <name type="scientific">Leptobacterium flavescens</name>
    <dbReference type="NCBI Taxonomy" id="472055"/>
    <lineage>
        <taxon>Bacteria</taxon>
        <taxon>Pseudomonadati</taxon>
        <taxon>Bacteroidota</taxon>
        <taxon>Flavobacteriia</taxon>
        <taxon>Flavobacteriales</taxon>
        <taxon>Flavobacteriaceae</taxon>
        <taxon>Leptobacterium</taxon>
    </lineage>
</organism>
<protein>
    <recommendedName>
        <fullName evidence="3">UDP-glycosyltransferase</fullName>
    </recommendedName>
</protein>
<accession>A0A6P0UHS1</accession>
<sequence length="463" mass="54229">MKSLGLVIVDGVGFRNFILSEFLSEADKSFDRVVIYSNIPLDAYAGLIPDSVLLREMDNFPEKRNSWFYRKLKEVAHLKKHDNVFGIRDNHRRGYPKGFSKRKLLVKIAYTLTNMFHSEKDINFFERKQFKTFTNTEYFEKHLKDDEIDILFFTHQRPPYIAPFVVAAQNLKIPTTSFIFSWDNLASKGRMAATFDSYFVWSDLMKDELLHYYPDTQEPDIEVVGTPQFEPYVMEHYERSREDFFKKFEMDPMVKTVCFSCGDISTSPNDEHYISIIADAIEKGKIKEKVNLLVRTSPAEGKERFREIKEKYPFIIWNYPDWELKRTDHAEIWSQRVPNVSDLTDLRSILQFCDLNINMCSTMSLDFILFDKPVINPVLGNGENQLFNDQKYLNYLHYKYVVDSKGTAIVKTEEELINTINNDLMSPESRMEAQKELIELEIGKPLKGTSQRMVNTLLNLVEA</sequence>
<dbReference type="EMBL" id="JAABOO010000001">
    <property type="protein sequence ID" value="NER12172.1"/>
    <property type="molecule type" value="Genomic_DNA"/>
</dbReference>
<dbReference type="SUPFAM" id="SSF53756">
    <property type="entry name" value="UDP-Glycosyltransferase/glycogen phosphorylase"/>
    <property type="match status" value="1"/>
</dbReference>
<keyword evidence="2" id="KW-1185">Reference proteome</keyword>